<dbReference type="PANTHER" id="PTHR43877">
    <property type="entry name" value="AMINOALKYLPHOSPHONATE N-ACETYLTRANSFERASE-RELATED-RELATED"/>
    <property type="match status" value="1"/>
</dbReference>
<accession>A0ABS2ZMC9</accession>
<evidence type="ECO:0000313" key="5">
    <source>
        <dbReference type="Proteomes" id="UP001296923"/>
    </source>
</evidence>
<keyword evidence="5" id="KW-1185">Reference proteome</keyword>
<dbReference type="Pfam" id="PF00583">
    <property type="entry name" value="Acetyltransf_1"/>
    <property type="match status" value="1"/>
</dbReference>
<comment type="caution">
    <text evidence="4">The sequence shown here is derived from an EMBL/GenBank/DDBJ whole genome shotgun (WGS) entry which is preliminary data.</text>
</comment>
<evidence type="ECO:0000313" key="4">
    <source>
        <dbReference type="EMBL" id="MBN3554033.1"/>
    </source>
</evidence>
<organism evidence="4 5">
    <name type="scientific">Fictibacillus nanhaiensis</name>
    <dbReference type="NCBI Taxonomy" id="742169"/>
    <lineage>
        <taxon>Bacteria</taxon>
        <taxon>Bacillati</taxon>
        <taxon>Bacillota</taxon>
        <taxon>Bacilli</taxon>
        <taxon>Bacillales</taxon>
        <taxon>Fictibacillaceae</taxon>
        <taxon>Fictibacillus</taxon>
    </lineage>
</organism>
<evidence type="ECO:0000256" key="1">
    <source>
        <dbReference type="ARBA" id="ARBA00022679"/>
    </source>
</evidence>
<dbReference type="InterPro" id="IPR016181">
    <property type="entry name" value="Acyl_CoA_acyltransferase"/>
</dbReference>
<dbReference type="SUPFAM" id="SSF55729">
    <property type="entry name" value="Acyl-CoA N-acyltransferases (Nat)"/>
    <property type="match status" value="1"/>
</dbReference>
<reference evidence="4 5" key="1">
    <citation type="submission" date="2021-01" db="EMBL/GenBank/DDBJ databases">
        <title>Genome Sequencing of Type Strains.</title>
        <authorList>
            <person name="Lemaire J.F."/>
            <person name="Inderbitzin P."/>
            <person name="Collins S.B."/>
            <person name="Wespe N."/>
            <person name="Knight-Connoni V."/>
        </authorList>
    </citation>
    <scope>NUCLEOTIDE SEQUENCE [LARGE SCALE GENOMIC DNA]</scope>
    <source>
        <strain evidence="4 5">DSM 23009</strain>
    </source>
</reference>
<dbReference type="Gene3D" id="3.40.630.30">
    <property type="match status" value="1"/>
</dbReference>
<proteinExistence type="predicted"/>
<dbReference type="InterPro" id="IPR050832">
    <property type="entry name" value="Bact_Acetyltransf"/>
</dbReference>
<sequence length="141" mass="16306">MIIRKAIEDDFAELAVLMGELGYPTSDEQMEKRFKEIHNDLNYHTIVVEEDGILLGMIGMFKGLAYEKDERYVRIISLVVREEFRNQKIGKLLVDHAQLWAKEQGVLKLAVNTGKRRVDSHHFYKARGFDDTGAGFYKIIT</sequence>
<gene>
    <name evidence="4" type="ORF">JYA63_07150</name>
</gene>
<dbReference type="PROSITE" id="PS51186">
    <property type="entry name" value="GNAT"/>
    <property type="match status" value="1"/>
</dbReference>
<dbReference type="RefSeq" id="WP_205725093.1">
    <property type="nucleotide sequence ID" value="NZ_JAFHKR010000038.1"/>
</dbReference>
<name>A0ABS2ZMC9_9BACL</name>
<protein>
    <submittedName>
        <fullName evidence="4">GNAT family N-acetyltransferase</fullName>
    </submittedName>
</protein>
<dbReference type="InterPro" id="IPR000182">
    <property type="entry name" value="GNAT_dom"/>
</dbReference>
<evidence type="ECO:0000259" key="3">
    <source>
        <dbReference type="PROSITE" id="PS51186"/>
    </source>
</evidence>
<keyword evidence="2" id="KW-0012">Acyltransferase</keyword>
<feature type="domain" description="N-acetyltransferase" evidence="3">
    <location>
        <begin position="1"/>
        <end position="141"/>
    </location>
</feature>
<evidence type="ECO:0000256" key="2">
    <source>
        <dbReference type="ARBA" id="ARBA00023315"/>
    </source>
</evidence>
<keyword evidence="1" id="KW-0808">Transferase</keyword>
<dbReference type="EMBL" id="JAFHKR010000038">
    <property type="protein sequence ID" value="MBN3554033.1"/>
    <property type="molecule type" value="Genomic_DNA"/>
</dbReference>
<dbReference type="Proteomes" id="UP001296923">
    <property type="component" value="Unassembled WGS sequence"/>
</dbReference>
<dbReference type="CDD" id="cd04301">
    <property type="entry name" value="NAT_SF"/>
    <property type="match status" value="1"/>
</dbReference>